<reference evidence="1 2" key="1">
    <citation type="submission" date="2007-01" db="EMBL/GenBank/DDBJ databases">
        <authorList>
            <person name="Haygood M."/>
            <person name="Podell S."/>
            <person name="Anderson C."/>
            <person name="Hopkinson B."/>
            <person name="Roe K."/>
            <person name="Barbeau K."/>
            <person name="Gaasterland T."/>
            <person name="Ferriera S."/>
            <person name="Johnson J."/>
            <person name="Kravitz S."/>
            <person name="Beeson K."/>
            <person name="Sutton G."/>
            <person name="Rogers Y.-H."/>
            <person name="Friedman R."/>
            <person name="Frazier M."/>
            <person name="Venter J.C."/>
        </authorList>
    </citation>
    <scope>NUCLEOTIDE SEQUENCE [LARGE SCALE GENOMIC DNA]</scope>
    <source>
        <strain evidence="1 2">ATCC 23134</strain>
    </source>
</reference>
<evidence type="ECO:0008006" key="3">
    <source>
        <dbReference type="Google" id="ProtNLM"/>
    </source>
</evidence>
<protein>
    <recommendedName>
        <fullName evidence="3">YdhG-like domain-containing protein</fullName>
    </recommendedName>
</protein>
<accession>A1ZL95</accession>
<dbReference type="eggNOG" id="ENOG502ZIW3">
    <property type="taxonomic scope" value="Bacteria"/>
</dbReference>
<dbReference type="OrthoDB" id="1121167at2"/>
<comment type="caution">
    <text evidence="1">The sequence shown here is derived from an EMBL/GenBank/DDBJ whole genome shotgun (WGS) entry which is preliminary data.</text>
</comment>
<dbReference type="Proteomes" id="UP000004095">
    <property type="component" value="Unassembled WGS sequence"/>
</dbReference>
<evidence type="ECO:0000313" key="2">
    <source>
        <dbReference type="Proteomes" id="UP000004095"/>
    </source>
</evidence>
<dbReference type="EMBL" id="AAWS01000014">
    <property type="protein sequence ID" value="EAY28649.1"/>
    <property type="molecule type" value="Genomic_DNA"/>
</dbReference>
<evidence type="ECO:0000313" key="1">
    <source>
        <dbReference type="EMBL" id="EAY28649.1"/>
    </source>
</evidence>
<gene>
    <name evidence="1" type="ORF">M23134_07747</name>
</gene>
<dbReference type="AlphaFoldDB" id="A1ZL95"/>
<dbReference type="SUPFAM" id="SSF159888">
    <property type="entry name" value="YdhG-like"/>
    <property type="match status" value="1"/>
</dbReference>
<organism evidence="1 2">
    <name type="scientific">Microscilla marina ATCC 23134</name>
    <dbReference type="NCBI Taxonomy" id="313606"/>
    <lineage>
        <taxon>Bacteria</taxon>
        <taxon>Pseudomonadati</taxon>
        <taxon>Bacteroidota</taxon>
        <taxon>Cytophagia</taxon>
        <taxon>Cytophagales</taxon>
        <taxon>Microscillaceae</taxon>
        <taxon>Microscilla</taxon>
    </lineage>
</organism>
<keyword evidence="2" id="KW-1185">Reference proteome</keyword>
<sequence>MKQFDKDLYSEHKSLFIKVRTLLQSYEGIVETQKVRITTYTNANGGICHLRTMPHGADIGFLKGSKMEDKPGLLTGKGKTLRILSLTSFNQDILKHYIEQAIAINQTKK</sequence>
<name>A1ZL95_MICM2</name>
<dbReference type="RefSeq" id="WP_002697333.1">
    <property type="nucleotide sequence ID" value="NZ_AAWS01000014.1"/>
</dbReference>
<proteinExistence type="predicted"/>